<dbReference type="EMBL" id="NBSK02000008">
    <property type="protein sequence ID" value="KAJ0191420.1"/>
    <property type="molecule type" value="Genomic_DNA"/>
</dbReference>
<dbReference type="PANTHER" id="PTHR13452">
    <property type="entry name" value="THUMP DOMAIN CONTAINING PROTEIN 1-RELATED"/>
    <property type="match status" value="1"/>
</dbReference>
<gene>
    <name evidence="1" type="ORF">LSAT_V11C800402710</name>
</gene>
<sequence length="407" mass="45391">MAECEVAKEVINKRFRKDDAPGEMKPWEQHSAVISIPRYDYKAPASFLDRSFSGFLITCPIKREKSATKEAMSILNKYLGSINTCGSEQEEDPQNVVTKRRKVVNETEEECTNDIENKILDENTDANTERSDPLSLIKLTRSGLLLLTFSHDNCPDVVAILSNIMQSLESSSLKAPLWCNRILPIQMTCVLHEKELCILVSKLVADFMNNEGKDLNRPIKFAVGYNSRGIEETELKGGSGMLDRSKCFEVVAGAVKSIVSDSVVDLKCPEDKTLEEPQISTKTARKKTFWTKIAKNCYTQGAKVVILLGTITKNVTRTLIRSFGPKLQEKKTFWTKIAKIRYTQGPKVAILFGTRTKNLTVLVELLPISGLPKGSPVGAVSVLPRKLIMAKPRLCIKALVHDVKSKD</sequence>
<proteinExistence type="predicted"/>
<protein>
    <recommendedName>
        <fullName evidence="3">THUMP domain-containing protein</fullName>
    </recommendedName>
</protein>
<comment type="caution">
    <text evidence="1">The sequence shown here is derived from an EMBL/GenBank/DDBJ whole genome shotgun (WGS) entry which is preliminary data.</text>
</comment>
<dbReference type="Proteomes" id="UP000235145">
    <property type="component" value="Unassembled WGS sequence"/>
</dbReference>
<reference evidence="1 2" key="1">
    <citation type="journal article" date="2017" name="Nat. Commun.">
        <title>Genome assembly with in vitro proximity ligation data and whole-genome triplication in lettuce.</title>
        <authorList>
            <person name="Reyes-Chin-Wo S."/>
            <person name="Wang Z."/>
            <person name="Yang X."/>
            <person name="Kozik A."/>
            <person name="Arikit S."/>
            <person name="Song C."/>
            <person name="Xia L."/>
            <person name="Froenicke L."/>
            <person name="Lavelle D.O."/>
            <person name="Truco M.J."/>
            <person name="Xia R."/>
            <person name="Zhu S."/>
            <person name="Xu C."/>
            <person name="Xu H."/>
            <person name="Xu X."/>
            <person name="Cox K."/>
            <person name="Korf I."/>
            <person name="Meyers B.C."/>
            <person name="Michelmore R.W."/>
        </authorList>
    </citation>
    <scope>NUCLEOTIDE SEQUENCE [LARGE SCALE GENOMIC DNA]</scope>
    <source>
        <strain evidence="2">cv. Salinas</strain>
        <tissue evidence="1">Seedlings</tissue>
    </source>
</reference>
<evidence type="ECO:0008006" key="3">
    <source>
        <dbReference type="Google" id="ProtNLM"/>
    </source>
</evidence>
<evidence type="ECO:0000313" key="1">
    <source>
        <dbReference type="EMBL" id="KAJ0191420.1"/>
    </source>
</evidence>
<dbReference type="GO" id="GO:0003723">
    <property type="term" value="F:RNA binding"/>
    <property type="evidence" value="ECO:0000318"/>
    <property type="project" value="GO_Central"/>
</dbReference>
<dbReference type="InterPro" id="IPR040183">
    <property type="entry name" value="THUMPD1-like"/>
</dbReference>
<dbReference type="GO" id="GO:0006400">
    <property type="term" value="P:tRNA modification"/>
    <property type="evidence" value="ECO:0000318"/>
    <property type="project" value="GO_Central"/>
</dbReference>
<evidence type="ECO:0000313" key="2">
    <source>
        <dbReference type="Proteomes" id="UP000235145"/>
    </source>
</evidence>
<name>A0A9R1UPP7_LACSA</name>
<keyword evidence="2" id="KW-1185">Reference proteome</keyword>
<dbReference type="AlphaFoldDB" id="A0A9R1UPP7"/>
<organism evidence="1 2">
    <name type="scientific">Lactuca sativa</name>
    <name type="common">Garden lettuce</name>
    <dbReference type="NCBI Taxonomy" id="4236"/>
    <lineage>
        <taxon>Eukaryota</taxon>
        <taxon>Viridiplantae</taxon>
        <taxon>Streptophyta</taxon>
        <taxon>Embryophyta</taxon>
        <taxon>Tracheophyta</taxon>
        <taxon>Spermatophyta</taxon>
        <taxon>Magnoliopsida</taxon>
        <taxon>eudicotyledons</taxon>
        <taxon>Gunneridae</taxon>
        <taxon>Pentapetalae</taxon>
        <taxon>asterids</taxon>
        <taxon>campanulids</taxon>
        <taxon>Asterales</taxon>
        <taxon>Asteraceae</taxon>
        <taxon>Cichorioideae</taxon>
        <taxon>Cichorieae</taxon>
        <taxon>Lactucinae</taxon>
        <taxon>Lactuca</taxon>
    </lineage>
</organism>
<accession>A0A9R1UPP7</accession>
<dbReference type="PANTHER" id="PTHR13452:SF13">
    <property type="entry name" value="OS02G0672400 PROTEIN"/>
    <property type="match status" value="1"/>
</dbReference>